<dbReference type="Proteomes" id="UP000799772">
    <property type="component" value="Unassembled WGS sequence"/>
</dbReference>
<dbReference type="NCBIfam" id="TIGR00879">
    <property type="entry name" value="SP"/>
    <property type="match status" value="1"/>
</dbReference>
<organism evidence="10 11">
    <name type="scientific">Rhizodiscina lignyota</name>
    <dbReference type="NCBI Taxonomy" id="1504668"/>
    <lineage>
        <taxon>Eukaryota</taxon>
        <taxon>Fungi</taxon>
        <taxon>Dikarya</taxon>
        <taxon>Ascomycota</taxon>
        <taxon>Pezizomycotina</taxon>
        <taxon>Dothideomycetes</taxon>
        <taxon>Pleosporomycetidae</taxon>
        <taxon>Aulographales</taxon>
        <taxon>Rhizodiscinaceae</taxon>
        <taxon>Rhizodiscina</taxon>
    </lineage>
</organism>
<feature type="transmembrane region" description="Helical" evidence="8">
    <location>
        <begin position="187"/>
        <end position="210"/>
    </location>
</feature>
<sequence length="497" mass="53718">MDLPTALQSIQPPRQHRINVRLPHTPGYLLASLAVSLGGFLNGFDTGSIGAVTDMEQFAETFGVLSPQLRGFTVSLIMLTGVIPSFFAGQMADKLGRLQVVSMGATIFAIGAALQAGASHLAMLLVGRALCGFGQGMWVSNIVVYISEIAPAKTRGVMVSLPQLVTSSAICFGYFTCYGSVKIHGSMAWRLPFIIMASAAMLLVIVCYILPQSPRWLMARGRREEAERELQKLGVSRAEAEKDILSQVQAAPSLSLWGSLALIFRRPYRRMTGMALFVLGMVQLCGIDGVLYYAPTLFKQAGLPGQEATFLASGVSAILMLAISIPGTLFADRWGRRTAIISGGLMLSGSMLLIGSLYASDSVHAYGSGRWVVVVSIFAFALAYCFTWNVTAKLVACEIQPANTRAAAICTAQGLNFFSNWLVAFATPIFLANSSSGAYFLYGALSLFTVIVLWISMPETRGRSLEDIQQSLQRPVRWGLKFSRPKVKALSGFHCLF</sequence>
<feature type="transmembrane region" description="Helical" evidence="8">
    <location>
        <begin position="371"/>
        <end position="395"/>
    </location>
</feature>
<evidence type="ECO:0000256" key="5">
    <source>
        <dbReference type="ARBA" id="ARBA00022989"/>
    </source>
</evidence>
<evidence type="ECO:0000256" key="8">
    <source>
        <dbReference type="SAM" id="Phobius"/>
    </source>
</evidence>
<keyword evidence="3 7" id="KW-0813">Transport</keyword>
<evidence type="ECO:0000313" key="11">
    <source>
        <dbReference type="Proteomes" id="UP000799772"/>
    </source>
</evidence>
<dbReference type="Pfam" id="PF00083">
    <property type="entry name" value="Sugar_tr"/>
    <property type="match status" value="1"/>
</dbReference>
<feature type="transmembrane region" description="Helical" evidence="8">
    <location>
        <begin position="338"/>
        <end position="359"/>
    </location>
</feature>
<feature type="transmembrane region" description="Helical" evidence="8">
    <location>
        <begin position="124"/>
        <end position="146"/>
    </location>
</feature>
<evidence type="ECO:0000313" key="10">
    <source>
        <dbReference type="EMBL" id="KAF2104244.1"/>
    </source>
</evidence>
<dbReference type="FunFam" id="1.20.1250.20:FF:000134">
    <property type="entry name" value="MFS sugar transporter protein"/>
    <property type="match status" value="1"/>
</dbReference>
<dbReference type="GO" id="GO:0005351">
    <property type="term" value="F:carbohydrate:proton symporter activity"/>
    <property type="evidence" value="ECO:0007669"/>
    <property type="project" value="TreeGrafter"/>
</dbReference>
<dbReference type="InterPro" id="IPR020846">
    <property type="entry name" value="MFS_dom"/>
</dbReference>
<feature type="transmembrane region" description="Helical" evidence="8">
    <location>
        <begin position="437"/>
        <end position="455"/>
    </location>
</feature>
<reference evidence="10" key="1">
    <citation type="journal article" date="2020" name="Stud. Mycol.">
        <title>101 Dothideomycetes genomes: a test case for predicting lifestyles and emergence of pathogens.</title>
        <authorList>
            <person name="Haridas S."/>
            <person name="Albert R."/>
            <person name="Binder M."/>
            <person name="Bloem J."/>
            <person name="Labutti K."/>
            <person name="Salamov A."/>
            <person name="Andreopoulos B."/>
            <person name="Baker S."/>
            <person name="Barry K."/>
            <person name="Bills G."/>
            <person name="Bluhm B."/>
            <person name="Cannon C."/>
            <person name="Castanera R."/>
            <person name="Culley D."/>
            <person name="Daum C."/>
            <person name="Ezra D."/>
            <person name="Gonzalez J."/>
            <person name="Henrissat B."/>
            <person name="Kuo A."/>
            <person name="Liang C."/>
            <person name="Lipzen A."/>
            <person name="Lutzoni F."/>
            <person name="Magnuson J."/>
            <person name="Mondo S."/>
            <person name="Nolan M."/>
            <person name="Ohm R."/>
            <person name="Pangilinan J."/>
            <person name="Park H.-J."/>
            <person name="Ramirez L."/>
            <person name="Alfaro M."/>
            <person name="Sun H."/>
            <person name="Tritt A."/>
            <person name="Yoshinaga Y."/>
            <person name="Zwiers L.-H."/>
            <person name="Turgeon B."/>
            <person name="Goodwin S."/>
            <person name="Spatafora J."/>
            <person name="Crous P."/>
            <person name="Grigoriev I."/>
        </authorList>
    </citation>
    <scope>NUCLEOTIDE SEQUENCE</scope>
    <source>
        <strain evidence="10">CBS 133067</strain>
    </source>
</reference>
<feature type="transmembrane region" description="Helical" evidence="8">
    <location>
        <begin position="69"/>
        <end position="88"/>
    </location>
</feature>
<feature type="transmembrane region" description="Helical" evidence="8">
    <location>
        <begin position="100"/>
        <end position="118"/>
    </location>
</feature>
<evidence type="ECO:0000256" key="6">
    <source>
        <dbReference type="ARBA" id="ARBA00023136"/>
    </source>
</evidence>
<evidence type="ECO:0000256" key="4">
    <source>
        <dbReference type="ARBA" id="ARBA00022692"/>
    </source>
</evidence>
<evidence type="ECO:0000259" key="9">
    <source>
        <dbReference type="PROSITE" id="PS50850"/>
    </source>
</evidence>
<dbReference type="EMBL" id="ML978121">
    <property type="protein sequence ID" value="KAF2104244.1"/>
    <property type="molecule type" value="Genomic_DNA"/>
</dbReference>
<dbReference type="AlphaFoldDB" id="A0A9P4MG74"/>
<keyword evidence="5 8" id="KW-1133">Transmembrane helix</keyword>
<dbReference type="SUPFAM" id="SSF103473">
    <property type="entry name" value="MFS general substrate transporter"/>
    <property type="match status" value="1"/>
</dbReference>
<dbReference type="InterPro" id="IPR036259">
    <property type="entry name" value="MFS_trans_sf"/>
</dbReference>
<comment type="caution">
    <text evidence="10">The sequence shown here is derived from an EMBL/GenBank/DDBJ whole genome shotgun (WGS) entry which is preliminary data.</text>
</comment>
<feature type="transmembrane region" description="Helical" evidence="8">
    <location>
        <begin position="27"/>
        <end position="49"/>
    </location>
</feature>
<dbReference type="InterPro" id="IPR050360">
    <property type="entry name" value="MFS_Sugar_Transporters"/>
</dbReference>
<feature type="transmembrane region" description="Helical" evidence="8">
    <location>
        <begin position="274"/>
        <end position="294"/>
    </location>
</feature>
<dbReference type="PROSITE" id="PS00217">
    <property type="entry name" value="SUGAR_TRANSPORT_2"/>
    <property type="match status" value="1"/>
</dbReference>
<evidence type="ECO:0000256" key="1">
    <source>
        <dbReference type="ARBA" id="ARBA00004141"/>
    </source>
</evidence>
<gene>
    <name evidence="10" type="ORF">NA57DRAFT_62878</name>
</gene>
<name>A0A9P4MG74_9PEZI</name>
<feature type="transmembrane region" description="Helical" evidence="8">
    <location>
        <begin position="310"/>
        <end position="331"/>
    </location>
</feature>
<dbReference type="PANTHER" id="PTHR48022:SF2">
    <property type="entry name" value="PLASTIDIC GLUCOSE TRANSPORTER 4"/>
    <property type="match status" value="1"/>
</dbReference>
<keyword evidence="6 8" id="KW-0472">Membrane</keyword>
<dbReference type="GO" id="GO:0016020">
    <property type="term" value="C:membrane"/>
    <property type="evidence" value="ECO:0007669"/>
    <property type="project" value="UniProtKB-SubCell"/>
</dbReference>
<protein>
    <submittedName>
        <fullName evidence="10">General substrate transporter</fullName>
    </submittedName>
</protein>
<accession>A0A9P4MG74</accession>
<comment type="subcellular location">
    <subcellularLocation>
        <location evidence="1">Membrane</location>
        <topology evidence="1">Multi-pass membrane protein</topology>
    </subcellularLocation>
</comment>
<comment type="similarity">
    <text evidence="2 7">Belongs to the major facilitator superfamily. Sugar transporter (TC 2.A.1.1) family.</text>
</comment>
<dbReference type="OrthoDB" id="5399138at2759"/>
<evidence type="ECO:0000256" key="3">
    <source>
        <dbReference type="ARBA" id="ARBA00022448"/>
    </source>
</evidence>
<feature type="domain" description="Major facilitator superfamily (MFS) profile" evidence="9">
    <location>
        <begin position="31"/>
        <end position="461"/>
    </location>
</feature>
<feature type="transmembrane region" description="Helical" evidence="8">
    <location>
        <begin position="407"/>
        <end position="431"/>
    </location>
</feature>
<dbReference type="InterPro" id="IPR005829">
    <property type="entry name" value="Sugar_transporter_CS"/>
</dbReference>
<keyword evidence="11" id="KW-1185">Reference proteome</keyword>
<proteinExistence type="inferred from homology"/>
<dbReference type="InterPro" id="IPR005828">
    <property type="entry name" value="MFS_sugar_transport-like"/>
</dbReference>
<dbReference type="Gene3D" id="1.20.1250.20">
    <property type="entry name" value="MFS general substrate transporter like domains"/>
    <property type="match status" value="1"/>
</dbReference>
<feature type="transmembrane region" description="Helical" evidence="8">
    <location>
        <begin position="158"/>
        <end position="181"/>
    </location>
</feature>
<dbReference type="PRINTS" id="PR00171">
    <property type="entry name" value="SUGRTRNSPORT"/>
</dbReference>
<evidence type="ECO:0000256" key="2">
    <source>
        <dbReference type="ARBA" id="ARBA00010992"/>
    </source>
</evidence>
<dbReference type="InterPro" id="IPR003663">
    <property type="entry name" value="Sugar/inositol_transpt"/>
</dbReference>
<dbReference type="PROSITE" id="PS50850">
    <property type="entry name" value="MFS"/>
    <property type="match status" value="1"/>
</dbReference>
<keyword evidence="4 8" id="KW-0812">Transmembrane</keyword>
<dbReference type="PANTHER" id="PTHR48022">
    <property type="entry name" value="PLASTIDIC GLUCOSE TRANSPORTER 4"/>
    <property type="match status" value="1"/>
</dbReference>
<evidence type="ECO:0000256" key="7">
    <source>
        <dbReference type="RuleBase" id="RU003346"/>
    </source>
</evidence>